<proteinExistence type="predicted"/>
<feature type="region of interest" description="Disordered" evidence="1">
    <location>
        <begin position="215"/>
        <end position="234"/>
    </location>
</feature>
<feature type="domain" description="Grh/CP2 DB" evidence="2">
    <location>
        <begin position="349"/>
        <end position="606"/>
    </location>
</feature>
<dbReference type="GO" id="GO:0005634">
    <property type="term" value="C:nucleus"/>
    <property type="evidence" value="ECO:0007669"/>
    <property type="project" value="TreeGrafter"/>
</dbReference>
<feature type="region of interest" description="Disordered" evidence="1">
    <location>
        <begin position="1"/>
        <end position="22"/>
    </location>
</feature>
<dbReference type="PROSITE" id="PS51968">
    <property type="entry name" value="GRH_CP2_DB"/>
    <property type="match status" value="1"/>
</dbReference>
<feature type="compositionally biased region" description="Low complexity" evidence="1">
    <location>
        <begin position="792"/>
        <end position="801"/>
    </location>
</feature>
<organism evidence="3 4">
    <name type="scientific">Circinella minor</name>
    <dbReference type="NCBI Taxonomy" id="1195481"/>
    <lineage>
        <taxon>Eukaryota</taxon>
        <taxon>Fungi</taxon>
        <taxon>Fungi incertae sedis</taxon>
        <taxon>Mucoromycota</taxon>
        <taxon>Mucoromycotina</taxon>
        <taxon>Mucoromycetes</taxon>
        <taxon>Mucorales</taxon>
        <taxon>Lichtheimiaceae</taxon>
        <taxon>Circinella</taxon>
    </lineage>
</organism>
<feature type="compositionally biased region" description="Low complexity" evidence="1">
    <location>
        <begin position="315"/>
        <end position="338"/>
    </location>
</feature>
<accession>A0A8H7SDX4</accession>
<feature type="region of interest" description="Disordered" evidence="1">
    <location>
        <begin position="792"/>
        <end position="825"/>
    </location>
</feature>
<name>A0A8H7SDX4_9FUNG</name>
<evidence type="ECO:0000313" key="4">
    <source>
        <dbReference type="Proteomes" id="UP000646827"/>
    </source>
</evidence>
<feature type="region of interest" description="Disordered" evidence="1">
    <location>
        <begin position="90"/>
        <end position="124"/>
    </location>
</feature>
<evidence type="ECO:0000256" key="1">
    <source>
        <dbReference type="SAM" id="MobiDB-lite"/>
    </source>
</evidence>
<feature type="compositionally biased region" description="Low complexity" evidence="1">
    <location>
        <begin position="294"/>
        <end position="303"/>
    </location>
</feature>
<feature type="compositionally biased region" description="Polar residues" evidence="1">
    <location>
        <begin position="659"/>
        <end position="670"/>
    </location>
</feature>
<dbReference type="InterPro" id="IPR007604">
    <property type="entry name" value="CP2"/>
</dbReference>
<feature type="compositionally biased region" description="Low complexity" evidence="1">
    <location>
        <begin position="1"/>
        <end position="19"/>
    </location>
</feature>
<dbReference type="InterPro" id="IPR040167">
    <property type="entry name" value="TF_CP2-like"/>
</dbReference>
<dbReference type="AlphaFoldDB" id="A0A8H7SDX4"/>
<dbReference type="GO" id="GO:0001228">
    <property type="term" value="F:DNA-binding transcription activator activity, RNA polymerase II-specific"/>
    <property type="evidence" value="ECO:0007669"/>
    <property type="project" value="TreeGrafter"/>
</dbReference>
<evidence type="ECO:0000313" key="3">
    <source>
        <dbReference type="EMBL" id="KAG2227336.1"/>
    </source>
</evidence>
<feature type="region of interest" description="Disordered" evidence="1">
    <location>
        <begin position="183"/>
        <end position="202"/>
    </location>
</feature>
<dbReference type="Proteomes" id="UP000646827">
    <property type="component" value="Unassembled WGS sequence"/>
</dbReference>
<gene>
    <name evidence="3" type="ORF">INT45_004291</name>
</gene>
<keyword evidence="4" id="KW-1185">Reference proteome</keyword>
<feature type="compositionally biased region" description="Low complexity" evidence="1">
    <location>
        <begin position="811"/>
        <end position="823"/>
    </location>
</feature>
<dbReference type="Pfam" id="PF04516">
    <property type="entry name" value="CP2"/>
    <property type="match status" value="2"/>
</dbReference>
<protein>
    <recommendedName>
        <fullName evidence="2">Grh/CP2 DB domain-containing protein</fullName>
    </recommendedName>
</protein>
<feature type="compositionally biased region" description="Low complexity" evidence="1">
    <location>
        <begin position="183"/>
        <end position="192"/>
    </location>
</feature>
<reference evidence="3 4" key="1">
    <citation type="submission" date="2020-12" db="EMBL/GenBank/DDBJ databases">
        <title>Metabolic potential, ecology and presence of endohyphal bacteria is reflected in genomic diversity of Mucoromycotina.</title>
        <authorList>
            <person name="Muszewska A."/>
            <person name="Okrasinska A."/>
            <person name="Steczkiewicz K."/>
            <person name="Drgas O."/>
            <person name="Orlowska M."/>
            <person name="Perlinska-Lenart U."/>
            <person name="Aleksandrzak-Piekarczyk T."/>
            <person name="Szatraj K."/>
            <person name="Zielenkiewicz U."/>
            <person name="Pilsyk S."/>
            <person name="Malc E."/>
            <person name="Mieczkowski P."/>
            <person name="Kruszewska J.S."/>
            <person name="Biernat P."/>
            <person name="Pawlowska J."/>
        </authorList>
    </citation>
    <scope>NUCLEOTIDE SEQUENCE [LARGE SCALE GENOMIC DNA]</scope>
    <source>
        <strain evidence="3 4">CBS 142.35</strain>
    </source>
</reference>
<dbReference type="PANTHER" id="PTHR11037">
    <property type="entry name" value="TRANSCRIPTION FACTOR CP2"/>
    <property type="match status" value="1"/>
</dbReference>
<feature type="region of interest" description="Disordered" evidence="1">
    <location>
        <begin position="643"/>
        <end position="676"/>
    </location>
</feature>
<feature type="compositionally biased region" description="Polar residues" evidence="1">
    <location>
        <begin position="304"/>
        <end position="314"/>
    </location>
</feature>
<dbReference type="GO" id="GO:0000978">
    <property type="term" value="F:RNA polymerase II cis-regulatory region sequence-specific DNA binding"/>
    <property type="evidence" value="ECO:0007669"/>
    <property type="project" value="TreeGrafter"/>
</dbReference>
<dbReference type="PANTHER" id="PTHR11037:SF20">
    <property type="entry name" value="PROTEIN GRAINYHEAD"/>
    <property type="match status" value="1"/>
</dbReference>
<evidence type="ECO:0000259" key="2">
    <source>
        <dbReference type="PROSITE" id="PS51968"/>
    </source>
</evidence>
<dbReference type="EMBL" id="JAEPRB010000008">
    <property type="protein sequence ID" value="KAG2227336.1"/>
    <property type="molecule type" value="Genomic_DNA"/>
</dbReference>
<sequence length="871" mass="96638">MTPTTATHHPHQHQQPYNHSPHHIHHIHHTYQPQDQQQPNVSTIGLRPSYVTHMIGGSTIATASSSTDYFKPPADINDKIVKNEIILDSNSNKQQQQQQQQQHHHAQQSGMSWNDSRPGQDPMVNMMIMNDVNSGNSGGYPDDSFVAHYTYYSPSSAIQSSPSSDFSPPLNSFATSSCNYNNSNSSSNNSHSGMASFGRPQHHIKRRCSSALAITPVPEGNTTSTASTSTIADNNQPETIIANSHNTNNTTITTSLSTTVASSAVVDNVATTPMSGHFYSHIPSQPSLDNIHAQHSSQQQQHHVATSGSTSTMVTPTSSATGTPSPCSFPGSASSSSSAGQPIIDQRNANIPLLRFNIILQAATQISEGSPTTYLNRGQSYAIHLQDTYEHDINITSTFIIMFHEPSHRKVALNYWKFWLGQQKNPPDARAVTLDQEQSVGIHNIKFTSFDRITFDWNGRYGAKIFVRFNCLSTDFSRIKGVKGIPLRAQMETMTPMTASSTTSQQLLANNNTFPLSSSSSADSNSYNNEYAEQCYCKIKLFRDKGAERKNKDDAKQIGKHLERVYAEGNPRQHPFWLMYNQPKPYSVFSEVPTTPQASDALFSTTVDDSQPQSGQVQLFQQQMKATSNDISSMTPSPIINRRREQQQQQTSDTLTQTYGDHQQQQPSSLQHKRSYSEIDDYHSRRVFDLSATVPVSSLSLSETSTQLTPTSTNTTTGLSLYVNVKTTQHQRFHSPPSPTATTRSRTDKKKLQYIVLEKVAVQELIAKLCPVLSLHYSQVSEVLWRQPKNVSWDSNNSSSNHHLHHHHQRSNTSASTSKAASSRVNNNDGTLIQVDDEVLASSFPNDTVVAVEWDIKSDGTVRLLLQQQQK</sequence>
<dbReference type="OrthoDB" id="7680836at2759"/>
<feature type="region of interest" description="Disordered" evidence="1">
    <location>
        <begin position="728"/>
        <end position="747"/>
    </location>
</feature>
<comment type="caution">
    <text evidence="3">The sequence shown here is derived from an EMBL/GenBank/DDBJ whole genome shotgun (WGS) entry which is preliminary data.</text>
</comment>
<feature type="compositionally biased region" description="Low complexity" evidence="1">
    <location>
        <begin position="647"/>
        <end position="658"/>
    </location>
</feature>
<feature type="region of interest" description="Disordered" evidence="1">
    <location>
        <begin position="281"/>
        <end position="341"/>
    </location>
</feature>